<gene>
    <name evidence="1" type="ORF">BDK61_3621</name>
</gene>
<dbReference type="RefSeq" id="WP_167467395.1">
    <property type="nucleotide sequence ID" value="NZ_RBWW01000002.1"/>
</dbReference>
<proteinExistence type="predicted"/>
<keyword evidence="2" id="KW-1185">Reference proteome</keyword>
<comment type="caution">
    <text evidence="1">The sequence shown here is derived from an EMBL/GenBank/DDBJ whole genome shotgun (WGS) entry which is preliminary data.</text>
</comment>
<protein>
    <submittedName>
        <fullName evidence="1">Uncharacterized protein</fullName>
    </submittedName>
</protein>
<sequence>MVRKILFAGLIGFVFVCKIDVLEAIILAANDESRTVVDKRQKMRHEMK</sequence>
<evidence type="ECO:0000313" key="1">
    <source>
        <dbReference type="EMBL" id="RKS77989.1"/>
    </source>
</evidence>
<dbReference type="EMBL" id="RBWW01000002">
    <property type="protein sequence ID" value="RKS77989.1"/>
    <property type="molecule type" value="Genomic_DNA"/>
</dbReference>
<evidence type="ECO:0000313" key="2">
    <source>
        <dbReference type="Proteomes" id="UP000268233"/>
    </source>
</evidence>
<dbReference type="AlphaFoldDB" id="A0A495QV31"/>
<accession>A0A495QV31</accession>
<name>A0A495QV31_9EURY</name>
<reference evidence="1 2" key="1">
    <citation type="submission" date="2018-10" db="EMBL/GenBank/DDBJ databases">
        <title>Genomic Encyclopedia of Archaeal and Bacterial Type Strains, Phase II (KMG-II): from individual species to whole genera.</title>
        <authorList>
            <person name="Goeker M."/>
        </authorList>
    </citation>
    <scope>NUCLEOTIDE SEQUENCE [LARGE SCALE GENOMIC DNA]</scope>
    <source>
        <strain evidence="1 2">DSM 11927</strain>
    </source>
</reference>
<dbReference type="Proteomes" id="UP000268233">
    <property type="component" value="Unassembled WGS sequence"/>
</dbReference>
<organism evidence="1 2">
    <name type="scientific">Haloarcula quadrata</name>
    <dbReference type="NCBI Taxonomy" id="182779"/>
    <lineage>
        <taxon>Archaea</taxon>
        <taxon>Methanobacteriati</taxon>
        <taxon>Methanobacteriota</taxon>
        <taxon>Stenosarchaea group</taxon>
        <taxon>Halobacteria</taxon>
        <taxon>Halobacteriales</taxon>
        <taxon>Haloarculaceae</taxon>
        <taxon>Haloarcula</taxon>
    </lineage>
</organism>